<dbReference type="EMBL" id="MHNL01000011">
    <property type="protein sequence ID" value="OGZ44953.1"/>
    <property type="molecule type" value="Genomic_DNA"/>
</dbReference>
<comment type="caution">
    <text evidence="1">The sequence shown here is derived from an EMBL/GenBank/DDBJ whole genome shotgun (WGS) entry which is preliminary data.</text>
</comment>
<proteinExistence type="predicted"/>
<evidence type="ECO:0000313" key="1">
    <source>
        <dbReference type="EMBL" id="OGZ44953.1"/>
    </source>
</evidence>
<dbReference type="AlphaFoldDB" id="A0A1G2G3Y1"/>
<dbReference type="InterPro" id="IPR010982">
    <property type="entry name" value="Lambda_DNA-bd_dom_sf"/>
</dbReference>
<reference evidence="1 2" key="1">
    <citation type="journal article" date="2016" name="Nat. Commun.">
        <title>Thousands of microbial genomes shed light on interconnected biogeochemical processes in an aquifer system.</title>
        <authorList>
            <person name="Anantharaman K."/>
            <person name="Brown C.T."/>
            <person name="Hug L.A."/>
            <person name="Sharon I."/>
            <person name="Castelle C.J."/>
            <person name="Probst A.J."/>
            <person name="Thomas B.C."/>
            <person name="Singh A."/>
            <person name="Wilkins M.J."/>
            <person name="Karaoz U."/>
            <person name="Brodie E.L."/>
            <person name="Williams K.H."/>
            <person name="Hubbard S.S."/>
            <person name="Banfield J.F."/>
        </authorList>
    </citation>
    <scope>NUCLEOTIDE SEQUENCE [LARGE SCALE GENOMIC DNA]</scope>
</reference>
<accession>A0A1G2G3Y1</accession>
<gene>
    <name evidence="1" type="ORF">A2756_03740</name>
</gene>
<dbReference type="Proteomes" id="UP000177785">
    <property type="component" value="Unassembled WGS sequence"/>
</dbReference>
<protein>
    <submittedName>
        <fullName evidence="1">Uncharacterized protein</fullName>
    </submittedName>
</protein>
<name>A0A1G2G3Y1_9BACT</name>
<dbReference type="SUPFAM" id="SSF47413">
    <property type="entry name" value="lambda repressor-like DNA-binding domains"/>
    <property type="match status" value="1"/>
</dbReference>
<organism evidence="1 2">
    <name type="scientific">Candidatus Ryanbacteria bacterium RIFCSPHIGHO2_01_FULL_48_27</name>
    <dbReference type="NCBI Taxonomy" id="1802115"/>
    <lineage>
        <taxon>Bacteria</taxon>
        <taxon>Candidatus Ryaniibacteriota</taxon>
    </lineage>
</organism>
<evidence type="ECO:0000313" key="2">
    <source>
        <dbReference type="Proteomes" id="UP000177785"/>
    </source>
</evidence>
<sequence>MKKKIYVDELIEHAIGRGETVVSIAEKLGISESLVSRYRRRKKDTISVGLKKRVATVFKVGIDVVDVRASQAVSSSSSIKNARQLLELVDNLPHAIVRKFFMMWERRYGGKAP</sequence>
<dbReference type="GO" id="GO:0003677">
    <property type="term" value="F:DNA binding"/>
    <property type="evidence" value="ECO:0007669"/>
    <property type="project" value="InterPro"/>
</dbReference>
<dbReference type="STRING" id="1802115.A2756_03740"/>